<reference evidence="3 4" key="1">
    <citation type="submission" date="2022-08" db="EMBL/GenBank/DDBJ databases">
        <title>Paenibacillus endoradicis sp. nov., Paenibacillus radicibacter sp. nov and Paenibacillus pararadicis sp. nov., three cold-adapted plant growth-promoting bacteria isolated from root of Larix gmelinii in Great Khingan.</title>
        <authorList>
            <person name="Xue H."/>
        </authorList>
    </citation>
    <scope>NUCLEOTIDE SEQUENCE [LARGE SCALE GENOMIC DNA]</scope>
    <source>
        <strain evidence="3 4">N5-1-1-5</strain>
    </source>
</reference>
<evidence type="ECO:0000259" key="2">
    <source>
        <dbReference type="Pfam" id="PF07833"/>
    </source>
</evidence>
<dbReference type="Pfam" id="PF07833">
    <property type="entry name" value="Cu_amine_oxidN1"/>
    <property type="match status" value="1"/>
</dbReference>
<keyword evidence="1" id="KW-0732">Signal</keyword>
<evidence type="ECO:0000313" key="3">
    <source>
        <dbReference type="EMBL" id="MCR8629947.1"/>
    </source>
</evidence>
<feature type="chain" id="PRO_5045248745" evidence="1">
    <location>
        <begin position="31"/>
        <end position="249"/>
    </location>
</feature>
<dbReference type="EMBL" id="JANQBD010000001">
    <property type="protein sequence ID" value="MCR8629947.1"/>
    <property type="molecule type" value="Genomic_DNA"/>
</dbReference>
<dbReference type="InterPro" id="IPR012854">
    <property type="entry name" value="Cu_amine_oxidase-like_N"/>
</dbReference>
<feature type="domain" description="Copper amine oxidase-like N-terminal" evidence="2">
    <location>
        <begin position="63"/>
        <end position="123"/>
    </location>
</feature>
<dbReference type="RefSeq" id="WP_258211552.1">
    <property type="nucleotide sequence ID" value="NZ_JANQBD010000001.1"/>
</dbReference>
<protein>
    <submittedName>
        <fullName evidence="3">Copper amine oxidase N-terminal domain-containing protein</fullName>
    </submittedName>
</protein>
<name>A0ABT1Y9U5_9BACL</name>
<sequence length="249" mass="27360">MLKLNRDKLKGFVMGACIFALLASVGTAFADGKLTNINVVQGGLKLFVDGKLIKPTDSDGKIVEPFIYDGTTYLPLRALSNALTNNQKEVKWDGDTSSIYVGQAPVAAQTDIKEVKTYNDKDSYVFKEERAAFNILDKKITPFNRFSSYESFTYMLHSNYSQINGQLVVPYTNLGNTNAGGISFYNVDKKGNKTLIKSFKTVAGNDPVQVSVDVRGVEILEIQTYNKNANANSIETDGAFYNVTLAGIE</sequence>
<feature type="signal peptide" evidence="1">
    <location>
        <begin position="1"/>
        <end position="30"/>
    </location>
</feature>
<organism evidence="3 4">
    <name type="scientific">Paenibacillus radicis</name>
    <name type="common">ex Xue et al. 2023</name>
    <dbReference type="NCBI Taxonomy" id="2972489"/>
    <lineage>
        <taxon>Bacteria</taxon>
        <taxon>Bacillati</taxon>
        <taxon>Bacillota</taxon>
        <taxon>Bacilli</taxon>
        <taxon>Bacillales</taxon>
        <taxon>Paenibacillaceae</taxon>
        <taxon>Paenibacillus</taxon>
    </lineage>
</organism>
<accession>A0ABT1Y9U5</accession>
<gene>
    <name evidence="3" type="ORF">NV381_01905</name>
</gene>
<keyword evidence="4" id="KW-1185">Reference proteome</keyword>
<comment type="caution">
    <text evidence="3">The sequence shown here is derived from an EMBL/GenBank/DDBJ whole genome shotgun (WGS) entry which is preliminary data.</text>
</comment>
<evidence type="ECO:0000313" key="4">
    <source>
        <dbReference type="Proteomes" id="UP001300012"/>
    </source>
</evidence>
<evidence type="ECO:0000256" key="1">
    <source>
        <dbReference type="SAM" id="SignalP"/>
    </source>
</evidence>
<proteinExistence type="predicted"/>
<dbReference type="Proteomes" id="UP001300012">
    <property type="component" value="Unassembled WGS sequence"/>
</dbReference>